<evidence type="ECO:0000259" key="2">
    <source>
        <dbReference type="Pfam" id="PF13098"/>
    </source>
</evidence>
<dbReference type="InterPro" id="IPR009094">
    <property type="entry name" value="DiS-bond_isomerase_DsbC/G_N_sf"/>
</dbReference>
<dbReference type="SUPFAM" id="SSF52833">
    <property type="entry name" value="Thioredoxin-like"/>
    <property type="match status" value="1"/>
</dbReference>
<dbReference type="PANTHER" id="PTHR35272:SF4">
    <property type="entry name" value="THIOL:DISULFIDE INTERCHANGE PROTEIN DSBG"/>
    <property type="match status" value="1"/>
</dbReference>
<dbReference type="GO" id="GO:0016491">
    <property type="term" value="F:oxidoreductase activity"/>
    <property type="evidence" value="ECO:0007669"/>
    <property type="project" value="UniProtKB-KW"/>
</dbReference>
<dbReference type="Proteomes" id="UP001301869">
    <property type="component" value="Chromosome"/>
</dbReference>
<dbReference type="NCBIfam" id="NF008657">
    <property type="entry name" value="PRK11657.1"/>
    <property type="match status" value="1"/>
</dbReference>
<dbReference type="Gene3D" id="3.40.30.10">
    <property type="entry name" value="Glutaredoxin"/>
    <property type="match status" value="1"/>
</dbReference>
<evidence type="ECO:0000313" key="3">
    <source>
        <dbReference type="EMBL" id="WNK21541.1"/>
    </source>
</evidence>
<proteinExistence type="inferred from homology"/>
<feature type="domain" description="Thioredoxin-like fold" evidence="2">
    <location>
        <begin position="110"/>
        <end position="231"/>
    </location>
</feature>
<dbReference type="InterPro" id="IPR051470">
    <property type="entry name" value="Thiol:disulfide_interchange"/>
</dbReference>
<dbReference type="PANTHER" id="PTHR35272">
    <property type="entry name" value="THIOL:DISULFIDE INTERCHANGE PROTEIN DSBC-RELATED"/>
    <property type="match status" value="1"/>
</dbReference>
<evidence type="ECO:0000256" key="1">
    <source>
        <dbReference type="RuleBase" id="RU364038"/>
    </source>
</evidence>
<dbReference type="EMBL" id="CP119391">
    <property type="protein sequence ID" value="WNK21541.1"/>
    <property type="molecule type" value="Genomic_DNA"/>
</dbReference>
<accession>A0ABY9Z316</accession>
<dbReference type="InterPro" id="IPR036249">
    <property type="entry name" value="Thioredoxin-like_sf"/>
</dbReference>
<dbReference type="CDD" id="cd03020">
    <property type="entry name" value="DsbA_DsbC_DsbG"/>
    <property type="match status" value="1"/>
</dbReference>
<dbReference type="SUPFAM" id="SSF54423">
    <property type="entry name" value="DsbC/DsbG N-terminal domain-like"/>
    <property type="match status" value="1"/>
</dbReference>
<reference evidence="3 4" key="1">
    <citation type="submission" date="2023-03" db="EMBL/GenBank/DDBJ databases">
        <title>Halomonas sp. nov., isolated from Korean tranditional fermented seafood 'Jeotgal'.</title>
        <authorList>
            <person name="Kim B."/>
            <person name="Shin N.-R."/>
        </authorList>
    </citation>
    <scope>NUCLEOTIDE SEQUENCE [LARGE SCALE GENOMIC DNA]</scope>
    <source>
        <strain evidence="3 4">SG2L-4</strain>
    </source>
</reference>
<dbReference type="InterPro" id="IPR012336">
    <property type="entry name" value="Thioredoxin-like_fold"/>
</dbReference>
<sequence>MALAMAPPALADENLPAPVQALAKQGIEIHERFDAPSGLTGFGASSPQGEEMAAYLTPDGDHVVVGTLMDAEGNDLTEPELDEHVRAPLEAKTWSLLEDSHWIQDGDKDAPRIIYTFTDPNCPYCQQLWDASRPWVEAGKVQMRHIMVGILAADSPAKAATILASDDPSATLRNQKQGEAVTPSAQPQKFEEQVYANNQLFEGLGLYATPTSAYQRETDGGSTRIKRVQGMPADDALVKMMGSEKPQ</sequence>
<dbReference type="RefSeq" id="WP_311885712.1">
    <property type="nucleotide sequence ID" value="NZ_CP119391.1"/>
</dbReference>
<protein>
    <recommendedName>
        <fullName evidence="1">Thiol:disulfide interchange protein</fullName>
    </recommendedName>
</protein>
<comment type="subcellular location">
    <subcellularLocation>
        <location evidence="1">Periplasm</location>
    </subcellularLocation>
</comment>
<organism evidence="3 4">
    <name type="scientific">Halomonas piscis</name>
    <dbReference type="NCBI Taxonomy" id="3031727"/>
    <lineage>
        <taxon>Bacteria</taxon>
        <taxon>Pseudomonadati</taxon>
        <taxon>Pseudomonadota</taxon>
        <taxon>Gammaproteobacteria</taxon>
        <taxon>Oceanospirillales</taxon>
        <taxon>Halomonadaceae</taxon>
        <taxon>Halomonas</taxon>
    </lineage>
</organism>
<dbReference type="Pfam" id="PF13098">
    <property type="entry name" value="Thioredoxin_2"/>
    <property type="match status" value="1"/>
</dbReference>
<comment type="function">
    <text evidence="1">Required for disulfide bond formation in some periplasmic proteins. Acts by transferring its disulfide bond to other proteins and is reduced in the process.</text>
</comment>
<keyword evidence="4" id="KW-1185">Reference proteome</keyword>
<name>A0ABY9Z316_9GAMM</name>
<comment type="similarity">
    <text evidence="1">Belongs to the thioredoxin family. DsbC subfamily.</text>
</comment>
<keyword evidence="3" id="KW-0560">Oxidoreductase</keyword>
<keyword evidence="1" id="KW-0732">Signal</keyword>
<keyword evidence="1" id="KW-0574">Periplasm</keyword>
<dbReference type="InterPro" id="IPR033954">
    <property type="entry name" value="DiS-bond_Isoase_DsbC/G"/>
</dbReference>
<dbReference type="Gene3D" id="3.10.450.70">
    <property type="entry name" value="Disulphide bond isomerase, DsbC/G, N-terminal"/>
    <property type="match status" value="1"/>
</dbReference>
<gene>
    <name evidence="3" type="primary">dsbG</name>
    <name evidence="3" type="ORF">P1P91_06090</name>
</gene>
<evidence type="ECO:0000313" key="4">
    <source>
        <dbReference type="Proteomes" id="UP001301869"/>
    </source>
</evidence>
<keyword evidence="1" id="KW-0676">Redox-active center</keyword>